<organism evidence="1">
    <name type="scientific">viral metagenome</name>
    <dbReference type="NCBI Taxonomy" id="1070528"/>
    <lineage>
        <taxon>unclassified sequences</taxon>
        <taxon>metagenomes</taxon>
        <taxon>organismal metagenomes</taxon>
    </lineage>
</organism>
<evidence type="ECO:0000313" key="1">
    <source>
        <dbReference type="EMBL" id="QJA77307.1"/>
    </source>
</evidence>
<sequence>MNYKKFKQENRYQFIKHNKFLVLKIEDCDNYLTAYKQNELALICETIRRERMKNNKPINSYIIVNQDEPYANSVWELIKNHEVKSR</sequence>
<proteinExistence type="predicted"/>
<dbReference type="EMBL" id="MT143228">
    <property type="protein sequence ID" value="QJA94392.1"/>
    <property type="molecule type" value="Genomic_DNA"/>
</dbReference>
<protein>
    <submittedName>
        <fullName evidence="1">Uncharacterized protein</fullName>
    </submittedName>
</protein>
<accession>A0A6M3K6R8</accession>
<gene>
    <name evidence="1" type="ORF">MM415A01327_0004</name>
    <name evidence="2" type="ORF">MM415B03869_0004</name>
</gene>
<name>A0A6M3K6R8_9ZZZZ</name>
<reference evidence="1" key="1">
    <citation type="submission" date="2020-03" db="EMBL/GenBank/DDBJ databases">
        <title>The deep terrestrial virosphere.</title>
        <authorList>
            <person name="Holmfeldt K."/>
            <person name="Nilsson E."/>
            <person name="Simone D."/>
            <person name="Lopez-Fernandez M."/>
            <person name="Wu X."/>
            <person name="de Brujin I."/>
            <person name="Lundin D."/>
            <person name="Andersson A."/>
            <person name="Bertilsson S."/>
            <person name="Dopson M."/>
        </authorList>
    </citation>
    <scope>NUCLEOTIDE SEQUENCE</scope>
    <source>
        <strain evidence="1">MM415A01327</strain>
        <strain evidence="2">MM415B03869</strain>
    </source>
</reference>
<dbReference type="AlphaFoldDB" id="A0A6M3K6R8"/>
<dbReference type="EMBL" id="MT142276">
    <property type="protein sequence ID" value="QJA77307.1"/>
    <property type="molecule type" value="Genomic_DNA"/>
</dbReference>
<evidence type="ECO:0000313" key="2">
    <source>
        <dbReference type="EMBL" id="QJA94392.1"/>
    </source>
</evidence>